<keyword evidence="2" id="KW-1185">Reference proteome</keyword>
<gene>
    <name evidence="1" type="ORF">ACFFIZ_14145</name>
</gene>
<evidence type="ECO:0000313" key="2">
    <source>
        <dbReference type="Proteomes" id="UP001589795"/>
    </source>
</evidence>
<protein>
    <submittedName>
        <fullName evidence="1">Uncharacterized protein</fullName>
    </submittedName>
</protein>
<proteinExistence type="predicted"/>
<comment type="caution">
    <text evidence="1">The sequence shown here is derived from an EMBL/GenBank/DDBJ whole genome shotgun (WGS) entry which is preliminary data.</text>
</comment>
<dbReference type="Proteomes" id="UP001589795">
    <property type="component" value="Unassembled WGS sequence"/>
</dbReference>
<reference evidence="1 2" key="1">
    <citation type="submission" date="2024-09" db="EMBL/GenBank/DDBJ databases">
        <authorList>
            <person name="Sun Q."/>
            <person name="Mori K."/>
        </authorList>
    </citation>
    <scope>NUCLEOTIDE SEQUENCE [LARGE SCALE GENOMIC DNA]</scope>
    <source>
        <strain evidence="1 2">CCM 7904</strain>
    </source>
</reference>
<sequence length="76" mass="8781">MKDWTHAHNDTDAHIARMAGFTAVLREITWDMPALNNPDPMASGVLAMIRALDEDMRKLQDMRTEEWQLRHQAHVA</sequence>
<accession>A0ABV6CN72</accession>
<dbReference type="RefSeq" id="WP_265508931.1">
    <property type="nucleotide sequence ID" value="NZ_JAOTBE010000148.1"/>
</dbReference>
<organism evidence="1 2">
    <name type="scientific">Paracoccus rhizosphaerae</name>
    <dbReference type="NCBI Taxonomy" id="1133347"/>
    <lineage>
        <taxon>Bacteria</taxon>
        <taxon>Pseudomonadati</taxon>
        <taxon>Pseudomonadota</taxon>
        <taxon>Alphaproteobacteria</taxon>
        <taxon>Rhodobacterales</taxon>
        <taxon>Paracoccaceae</taxon>
        <taxon>Paracoccus</taxon>
    </lineage>
</organism>
<evidence type="ECO:0000313" key="1">
    <source>
        <dbReference type="EMBL" id="MFC0201416.1"/>
    </source>
</evidence>
<name>A0ABV6CN72_9RHOB</name>
<dbReference type="EMBL" id="JBHLWQ010000133">
    <property type="protein sequence ID" value="MFC0201416.1"/>
    <property type="molecule type" value="Genomic_DNA"/>
</dbReference>